<feature type="transmembrane region" description="Helical" evidence="7">
    <location>
        <begin position="179"/>
        <end position="210"/>
    </location>
</feature>
<dbReference type="GO" id="GO:0005886">
    <property type="term" value="C:plasma membrane"/>
    <property type="evidence" value="ECO:0007669"/>
    <property type="project" value="UniProtKB-SubCell"/>
</dbReference>
<dbReference type="Pfam" id="PF06750">
    <property type="entry name" value="A24_N_bact"/>
    <property type="match status" value="1"/>
</dbReference>
<evidence type="ECO:0000259" key="8">
    <source>
        <dbReference type="Pfam" id="PF01478"/>
    </source>
</evidence>
<reference evidence="10 11" key="1">
    <citation type="submission" date="2019-04" db="EMBL/GenBank/DDBJ databases">
        <title>Genome sequencing of Clostridium botulinum Groups I-IV and Clostridium butyricum.</title>
        <authorList>
            <person name="Brunt J."/>
            <person name="Van Vliet A.H.M."/>
            <person name="Stringer S.C."/>
            <person name="Carter A.T."/>
            <person name="Peck M.W."/>
        </authorList>
    </citation>
    <scope>NUCLEOTIDE SEQUENCE [LARGE SCALE GENOMIC DNA]</scope>
    <source>
        <strain evidence="10 11">IFR 18/094</strain>
    </source>
</reference>
<dbReference type="GO" id="GO:0006465">
    <property type="term" value="P:signal peptide processing"/>
    <property type="evidence" value="ECO:0007669"/>
    <property type="project" value="TreeGrafter"/>
</dbReference>
<organism evidence="10 11">
    <name type="scientific">Clostridium niameyense</name>
    <dbReference type="NCBI Taxonomy" id="1622073"/>
    <lineage>
        <taxon>Bacteria</taxon>
        <taxon>Bacillati</taxon>
        <taxon>Bacillota</taxon>
        <taxon>Clostridia</taxon>
        <taxon>Eubacteriales</taxon>
        <taxon>Clostridiaceae</taxon>
        <taxon>Clostridium</taxon>
    </lineage>
</organism>
<accession>A0A6M0R8I7</accession>
<dbReference type="PANTHER" id="PTHR30487">
    <property type="entry name" value="TYPE 4 PREPILIN-LIKE PROTEINS LEADER PEPTIDE-PROCESSING ENZYME"/>
    <property type="match status" value="1"/>
</dbReference>
<dbReference type="GO" id="GO:0004190">
    <property type="term" value="F:aspartic-type endopeptidase activity"/>
    <property type="evidence" value="ECO:0007669"/>
    <property type="project" value="InterPro"/>
</dbReference>
<evidence type="ECO:0000256" key="4">
    <source>
        <dbReference type="ARBA" id="ARBA00022692"/>
    </source>
</evidence>
<feature type="transmembrane region" description="Helical" evidence="7">
    <location>
        <begin position="124"/>
        <end position="141"/>
    </location>
</feature>
<evidence type="ECO:0000313" key="11">
    <source>
        <dbReference type="Proteomes" id="UP000473885"/>
    </source>
</evidence>
<evidence type="ECO:0000256" key="3">
    <source>
        <dbReference type="ARBA" id="ARBA00022475"/>
    </source>
</evidence>
<dbReference type="RefSeq" id="WP_205598640.1">
    <property type="nucleotide sequence ID" value="NZ_SXDP01000002.1"/>
</dbReference>
<feature type="transmembrane region" description="Helical" evidence="7">
    <location>
        <begin position="148"/>
        <end position="167"/>
    </location>
</feature>
<keyword evidence="11" id="KW-1185">Reference proteome</keyword>
<evidence type="ECO:0000256" key="1">
    <source>
        <dbReference type="ARBA" id="ARBA00004651"/>
    </source>
</evidence>
<comment type="similarity">
    <text evidence="2">Belongs to the peptidase A24 family.</text>
</comment>
<keyword evidence="5 7" id="KW-1133">Transmembrane helix</keyword>
<evidence type="ECO:0000256" key="7">
    <source>
        <dbReference type="SAM" id="Phobius"/>
    </source>
</evidence>
<protein>
    <submittedName>
        <fullName evidence="10">Prepilin peptidase</fullName>
    </submittedName>
</protein>
<name>A0A6M0R8I7_9CLOT</name>
<evidence type="ECO:0000313" key="10">
    <source>
        <dbReference type="EMBL" id="NEZ46563.1"/>
    </source>
</evidence>
<keyword evidence="4 7" id="KW-0812">Transmembrane</keyword>
<dbReference type="InterPro" id="IPR010627">
    <property type="entry name" value="Prepilin_pept_A24_N"/>
</dbReference>
<evidence type="ECO:0000256" key="6">
    <source>
        <dbReference type="ARBA" id="ARBA00023136"/>
    </source>
</evidence>
<dbReference type="AlphaFoldDB" id="A0A6M0R8I7"/>
<feature type="domain" description="Prepilin type IV endopeptidase peptidase" evidence="8">
    <location>
        <begin position="101"/>
        <end position="206"/>
    </location>
</feature>
<feature type="transmembrane region" description="Helical" evidence="7">
    <location>
        <begin position="81"/>
        <end position="112"/>
    </location>
</feature>
<feature type="domain" description="Prepilin peptidase A24 N-terminal" evidence="9">
    <location>
        <begin position="7"/>
        <end position="87"/>
    </location>
</feature>
<dbReference type="InterPro" id="IPR050882">
    <property type="entry name" value="Prepilin_peptidase/N-MTase"/>
</dbReference>
<dbReference type="Pfam" id="PF01478">
    <property type="entry name" value="Peptidase_A24"/>
    <property type="match status" value="1"/>
</dbReference>
<keyword evidence="6 7" id="KW-0472">Membrane</keyword>
<dbReference type="EMBL" id="SXDP01000002">
    <property type="protein sequence ID" value="NEZ46563.1"/>
    <property type="molecule type" value="Genomic_DNA"/>
</dbReference>
<comment type="subcellular location">
    <subcellularLocation>
        <location evidence="1">Cell membrane</location>
        <topology evidence="1">Multi-pass membrane protein</topology>
    </subcellularLocation>
</comment>
<dbReference type="InterPro" id="IPR000045">
    <property type="entry name" value="Prepilin_IV_endopep_pep"/>
</dbReference>
<comment type="caution">
    <text evidence="10">The sequence shown here is derived from an EMBL/GenBank/DDBJ whole genome shotgun (WGS) entry which is preliminary data.</text>
</comment>
<dbReference type="Gene3D" id="1.20.120.1220">
    <property type="match status" value="1"/>
</dbReference>
<gene>
    <name evidence="10" type="ORF">FDF74_04950</name>
</gene>
<evidence type="ECO:0000256" key="5">
    <source>
        <dbReference type="ARBA" id="ARBA00022989"/>
    </source>
</evidence>
<feature type="transmembrane region" description="Helical" evidence="7">
    <location>
        <begin position="222"/>
        <end position="245"/>
    </location>
</feature>
<evidence type="ECO:0000256" key="2">
    <source>
        <dbReference type="ARBA" id="ARBA00005801"/>
    </source>
</evidence>
<feature type="transmembrane region" description="Helical" evidence="7">
    <location>
        <begin position="6"/>
        <end position="23"/>
    </location>
</feature>
<sequence>MKIIVFILGLIMGSFLNVCIYRIPKEESIVYPPSHCGSCNNLIKPYDLIPVISYIFLQGKCRYCQSKISIKYPIIEISTGLLFLVIYNFYGVSFYFVKNITLICFILSIAIIDLDTTNVYSKTTIPFAVLAIIFILIEKFYLKHNISIYIYGALLSLIVMGSIIFITNSMGTGDLDICLIVGLFLGVKLTAITLMLSFIFGGVMGIILILLKKKDKKDYMPFVPYIAMASIFSIFFGEKIFLWYITLF</sequence>
<proteinExistence type="inferred from homology"/>
<keyword evidence="3" id="KW-1003">Cell membrane</keyword>
<dbReference type="PANTHER" id="PTHR30487:SF0">
    <property type="entry name" value="PREPILIN LEADER PEPTIDASE_N-METHYLTRANSFERASE-RELATED"/>
    <property type="match status" value="1"/>
</dbReference>
<evidence type="ECO:0000259" key="9">
    <source>
        <dbReference type="Pfam" id="PF06750"/>
    </source>
</evidence>
<dbReference type="Proteomes" id="UP000473885">
    <property type="component" value="Unassembled WGS sequence"/>
</dbReference>